<dbReference type="EMBL" id="CAJOBP010004286">
    <property type="protein sequence ID" value="CAF4435521.1"/>
    <property type="molecule type" value="Genomic_DNA"/>
</dbReference>
<proteinExistence type="predicted"/>
<keyword evidence="5" id="KW-1185">Reference proteome</keyword>
<dbReference type="OrthoDB" id="10505491at2759"/>
<dbReference type="EMBL" id="CAJOBO010002096">
    <property type="protein sequence ID" value="CAF4431128.1"/>
    <property type="molecule type" value="Genomic_DNA"/>
</dbReference>
<dbReference type="Proteomes" id="UP000663825">
    <property type="component" value="Unassembled WGS sequence"/>
</dbReference>
<evidence type="ECO:0000313" key="3">
    <source>
        <dbReference type="EMBL" id="CAF4431128.1"/>
    </source>
</evidence>
<dbReference type="EMBL" id="CAJNYD010004667">
    <property type="protein sequence ID" value="CAF3621293.1"/>
    <property type="molecule type" value="Genomic_DNA"/>
</dbReference>
<organism evidence="4 5">
    <name type="scientific">Rotaria socialis</name>
    <dbReference type="NCBI Taxonomy" id="392032"/>
    <lineage>
        <taxon>Eukaryota</taxon>
        <taxon>Metazoa</taxon>
        <taxon>Spiralia</taxon>
        <taxon>Gnathifera</taxon>
        <taxon>Rotifera</taxon>
        <taxon>Eurotatoria</taxon>
        <taxon>Bdelloidea</taxon>
        <taxon>Philodinida</taxon>
        <taxon>Philodinidae</taxon>
        <taxon>Rotaria</taxon>
    </lineage>
</organism>
<dbReference type="Proteomes" id="UP000663851">
    <property type="component" value="Unassembled WGS sequence"/>
</dbReference>
<dbReference type="Proteomes" id="UP000663833">
    <property type="component" value="Unassembled WGS sequence"/>
</dbReference>
<dbReference type="AlphaFoldDB" id="A0A820RDG9"/>
<comment type="caution">
    <text evidence="4">The sequence shown here is derived from an EMBL/GenBank/DDBJ whole genome shotgun (WGS) entry which is preliminary data.</text>
</comment>
<dbReference type="EMBL" id="CAJNXB010000958">
    <property type="protein sequence ID" value="CAF3117575.1"/>
    <property type="molecule type" value="Genomic_DNA"/>
</dbReference>
<evidence type="ECO:0000313" key="2">
    <source>
        <dbReference type="EMBL" id="CAF3621293.1"/>
    </source>
</evidence>
<reference evidence="4" key="1">
    <citation type="submission" date="2021-02" db="EMBL/GenBank/DDBJ databases">
        <authorList>
            <person name="Nowell W R."/>
        </authorList>
    </citation>
    <scope>NUCLEOTIDE SEQUENCE</scope>
</reference>
<protein>
    <submittedName>
        <fullName evidence="4">Uncharacterized protein</fullName>
    </submittedName>
</protein>
<sequence length="148" mass="17582">MNQVPSTYDFTQLQLLPFVTLQLETLLPYIADHSILYHFLRKQIMRFNLDIELEKTKIFEHELTLFLVVLKYDSTFIDGTQLYDQILVHMPLQNKFTFSINTWVCNKFVDITPPSNDDIRRSFIERKYRQVGFYANDSPLKSAARCHI</sequence>
<evidence type="ECO:0000313" key="1">
    <source>
        <dbReference type="EMBL" id="CAF3117575.1"/>
    </source>
</evidence>
<evidence type="ECO:0000313" key="4">
    <source>
        <dbReference type="EMBL" id="CAF4435521.1"/>
    </source>
</evidence>
<accession>A0A820RDG9</accession>
<name>A0A820RDG9_9BILA</name>
<gene>
    <name evidence="3" type="ORF">HFQ381_LOCUS22348</name>
    <name evidence="2" type="ORF">LUA448_LOCUS31440</name>
    <name evidence="1" type="ORF">TIS948_LOCUS7809</name>
    <name evidence="4" type="ORF">UJA718_LOCUS21669</name>
</gene>
<dbReference type="Proteomes" id="UP000663873">
    <property type="component" value="Unassembled WGS sequence"/>
</dbReference>
<evidence type="ECO:0000313" key="5">
    <source>
        <dbReference type="Proteomes" id="UP000663873"/>
    </source>
</evidence>